<dbReference type="Proteomes" id="UP000789525">
    <property type="component" value="Unassembled WGS sequence"/>
</dbReference>
<dbReference type="EMBL" id="CAJVPT010011017">
    <property type="protein sequence ID" value="CAG8575691.1"/>
    <property type="molecule type" value="Genomic_DNA"/>
</dbReference>
<accession>A0ACA9MA01</accession>
<evidence type="ECO:0000313" key="2">
    <source>
        <dbReference type="Proteomes" id="UP000789525"/>
    </source>
</evidence>
<comment type="caution">
    <text evidence="1">The sequence shown here is derived from an EMBL/GenBank/DDBJ whole genome shotgun (WGS) entry which is preliminary data.</text>
</comment>
<name>A0ACA9MA01_9GLOM</name>
<reference evidence="1" key="1">
    <citation type="submission" date="2021-06" db="EMBL/GenBank/DDBJ databases">
        <authorList>
            <person name="Kallberg Y."/>
            <person name="Tangrot J."/>
            <person name="Rosling A."/>
        </authorList>
    </citation>
    <scope>NUCLEOTIDE SEQUENCE</scope>
    <source>
        <strain evidence="1">CL356</strain>
    </source>
</reference>
<protein>
    <submittedName>
        <fullName evidence="1">1364_t:CDS:1</fullName>
    </submittedName>
</protein>
<organism evidence="1 2">
    <name type="scientific">Acaulospora colombiana</name>
    <dbReference type="NCBI Taxonomy" id="27376"/>
    <lineage>
        <taxon>Eukaryota</taxon>
        <taxon>Fungi</taxon>
        <taxon>Fungi incertae sedis</taxon>
        <taxon>Mucoromycota</taxon>
        <taxon>Glomeromycotina</taxon>
        <taxon>Glomeromycetes</taxon>
        <taxon>Diversisporales</taxon>
        <taxon>Acaulosporaceae</taxon>
        <taxon>Acaulospora</taxon>
    </lineage>
</organism>
<keyword evidence="2" id="KW-1185">Reference proteome</keyword>
<sequence>MNSENITHQDTATQTNLDPAILKVQLDNALGENKTQYWDHIRSFIKGKINRMELDFWANLFLSNEHSHLHEEFVRASINKNKKKTCVDVSDRRKVVNNTRRLSIKEKSKRASQHKVLKDIFKSMEKDDRNQLRYFLKNAKCQQERKLGKSKDSATARSDDPKKEESMCSKREFPEYEHVYARMKEIALNNELVDVQEDCVSLMLLALEAHTKNILHSCINKIRKVKDLQDNDSSDPVRPPISLKDLAFSIELSPHVATLSSSLEEKIRVNLRHDSHQIR</sequence>
<gene>
    <name evidence="1" type="ORF">ACOLOM_LOCUS5774</name>
</gene>
<proteinExistence type="predicted"/>
<evidence type="ECO:0000313" key="1">
    <source>
        <dbReference type="EMBL" id="CAG8575691.1"/>
    </source>
</evidence>